<dbReference type="GO" id="GO:0016985">
    <property type="term" value="F:mannan endo-1,4-beta-mannosidase activity"/>
    <property type="evidence" value="ECO:0007669"/>
    <property type="project" value="UniProtKB-EC"/>
</dbReference>
<dbReference type="SUPFAM" id="SSF51445">
    <property type="entry name" value="(Trans)glycosidases"/>
    <property type="match status" value="1"/>
</dbReference>
<dbReference type="EMBL" id="JARKIE010000372">
    <property type="protein sequence ID" value="KAJ7648875.1"/>
    <property type="molecule type" value="Genomic_DNA"/>
</dbReference>
<evidence type="ECO:0000313" key="13">
    <source>
        <dbReference type="Proteomes" id="UP001221757"/>
    </source>
</evidence>
<keyword evidence="7 9" id="KW-0378">Hydrolase</keyword>
<dbReference type="Gene3D" id="3.20.20.80">
    <property type="entry name" value="Glycosidases"/>
    <property type="match status" value="1"/>
</dbReference>
<keyword evidence="8 9" id="KW-0326">Glycosidase</keyword>
<feature type="region of interest" description="Disordered" evidence="10">
    <location>
        <begin position="15"/>
        <end position="36"/>
    </location>
</feature>
<evidence type="ECO:0000259" key="11">
    <source>
        <dbReference type="Pfam" id="PF00150"/>
    </source>
</evidence>
<feature type="non-terminal residue" evidence="12">
    <location>
        <position position="1"/>
    </location>
</feature>
<comment type="catalytic activity">
    <reaction evidence="1">
        <text>Random hydrolysis of (1-&gt;4)-beta-D-mannosidic linkages in mannans, galactomannans and glucomannans.</text>
        <dbReference type="EC" id="3.2.1.78"/>
    </reaction>
</comment>
<proteinExistence type="inferred from homology"/>
<dbReference type="PANTHER" id="PTHR31451">
    <property type="match status" value="1"/>
</dbReference>
<dbReference type="GO" id="GO:0046355">
    <property type="term" value="P:mannan catabolic process"/>
    <property type="evidence" value="ECO:0007669"/>
    <property type="project" value="UniProtKB-ARBA"/>
</dbReference>
<dbReference type="Pfam" id="PF00150">
    <property type="entry name" value="Cellulase"/>
    <property type="match status" value="1"/>
</dbReference>
<comment type="similarity">
    <text evidence="3 9">Belongs to the glycosyl hydrolase 5 (cellulase A) family.</text>
</comment>
<evidence type="ECO:0000256" key="3">
    <source>
        <dbReference type="ARBA" id="ARBA00005641"/>
    </source>
</evidence>
<dbReference type="PANTHER" id="PTHR31451:SF39">
    <property type="entry name" value="MANNAN ENDO-1,4-BETA-MANNOSIDASE 1"/>
    <property type="match status" value="1"/>
</dbReference>
<evidence type="ECO:0000313" key="12">
    <source>
        <dbReference type="EMBL" id="KAJ7648875.1"/>
    </source>
</evidence>
<accession>A0AAD7CHQ6</accession>
<keyword evidence="6" id="KW-0732">Signal</keyword>
<gene>
    <name evidence="12" type="ORF">B0H17DRAFT_958737</name>
</gene>
<dbReference type="InterPro" id="IPR018087">
    <property type="entry name" value="Glyco_hydro_5_CS"/>
</dbReference>
<dbReference type="InterPro" id="IPR017853">
    <property type="entry name" value="GH"/>
</dbReference>
<dbReference type="InterPro" id="IPR045053">
    <property type="entry name" value="MAN-like"/>
</dbReference>
<name>A0AAD7CHQ6_MYCRO</name>
<dbReference type="EC" id="3.2.1.78" evidence="4"/>
<evidence type="ECO:0000256" key="9">
    <source>
        <dbReference type="RuleBase" id="RU361153"/>
    </source>
</evidence>
<evidence type="ECO:0000256" key="2">
    <source>
        <dbReference type="ARBA" id="ARBA00004613"/>
    </source>
</evidence>
<evidence type="ECO:0000256" key="5">
    <source>
        <dbReference type="ARBA" id="ARBA00022525"/>
    </source>
</evidence>
<organism evidence="12 13">
    <name type="scientific">Mycena rosella</name>
    <name type="common">Pink bonnet</name>
    <name type="synonym">Agaricus rosellus</name>
    <dbReference type="NCBI Taxonomy" id="1033263"/>
    <lineage>
        <taxon>Eukaryota</taxon>
        <taxon>Fungi</taxon>
        <taxon>Dikarya</taxon>
        <taxon>Basidiomycota</taxon>
        <taxon>Agaricomycotina</taxon>
        <taxon>Agaricomycetes</taxon>
        <taxon>Agaricomycetidae</taxon>
        <taxon>Agaricales</taxon>
        <taxon>Marasmiineae</taxon>
        <taxon>Mycenaceae</taxon>
        <taxon>Mycena</taxon>
    </lineage>
</organism>
<evidence type="ECO:0000256" key="4">
    <source>
        <dbReference type="ARBA" id="ARBA00012706"/>
    </source>
</evidence>
<protein>
    <recommendedName>
        <fullName evidence="4">mannan endo-1,4-beta-mannosidase</fullName>
        <ecNumber evidence="4">3.2.1.78</ecNumber>
    </recommendedName>
</protein>
<keyword evidence="5" id="KW-0964">Secreted</keyword>
<dbReference type="PROSITE" id="PS00659">
    <property type="entry name" value="GLYCOSYL_HYDROL_F5"/>
    <property type="match status" value="1"/>
</dbReference>
<dbReference type="Proteomes" id="UP001221757">
    <property type="component" value="Unassembled WGS sequence"/>
</dbReference>
<evidence type="ECO:0000256" key="7">
    <source>
        <dbReference type="ARBA" id="ARBA00022801"/>
    </source>
</evidence>
<evidence type="ECO:0000256" key="6">
    <source>
        <dbReference type="ARBA" id="ARBA00022729"/>
    </source>
</evidence>
<dbReference type="GO" id="GO:0005576">
    <property type="term" value="C:extracellular region"/>
    <property type="evidence" value="ECO:0007669"/>
    <property type="project" value="UniProtKB-SubCell"/>
</dbReference>
<evidence type="ECO:0000256" key="1">
    <source>
        <dbReference type="ARBA" id="ARBA00001678"/>
    </source>
</evidence>
<feature type="domain" description="Glycoside hydrolase family 5" evidence="11">
    <location>
        <begin position="92"/>
        <end position="366"/>
    </location>
</feature>
<evidence type="ECO:0000256" key="10">
    <source>
        <dbReference type="SAM" id="MobiDB-lite"/>
    </source>
</evidence>
<reference evidence="12" key="1">
    <citation type="submission" date="2023-03" db="EMBL/GenBank/DDBJ databases">
        <title>Massive genome expansion in bonnet fungi (Mycena s.s.) driven by repeated elements and novel gene families across ecological guilds.</title>
        <authorList>
            <consortium name="Lawrence Berkeley National Laboratory"/>
            <person name="Harder C.B."/>
            <person name="Miyauchi S."/>
            <person name="Viragh M."/>
            <person name="Kuo A."/>
            <person name="Thoen E."/>
            <person name="Andreopoulos B."/>
            <person name="Lu D."/>
            <person name="Skrede I."/>
            <person name="Drula E."/>
            <person name="Henrissat B."/>
            <person name="Morin E."/>
            <person name="Kohler A."/>
            <person name="Barry K."/>
            <person name="LaButti K."/>
            <person name="Morin E."/>
            <person name="Salamov A."/>
            <person name="Lipzen A."/>
            <person name="Mereny Z."/>
            <person name="Hegedus B."/>
            <person name="Baldrian P."/>
            <person name="Stursova M."/>
            <person name="Weitz H."/>
            <person name="Taylor A."/>
            <person name="Grigoriev I.V."/>
            <person name="Nagy L.G."/>
            <person name="Martin F."/>
            <person name="Kauserud H."/>
        </authorList>
    </citation>
    <scope>NUCLEOTIDE SEQUENCE</scope>
    <source>
        <strain evidence="12">CBHHK067</strain>
    </source>
</reference>
<evidence type="ECO:0000256" key="8">
    <source>
        <dbReference type="ARBA" id="ARBA00023295"/>
    </source>
</evidence>
<sequence length="399" mass="42575">LNLFLTRCIPGTGTVTAPPTSTVSSTTTKSTSTVSTPPPVVTGFVKTNGQKFELNGADYTLVGLNSYWVGLMNLSPAAMVSAFGDMAAAGATTSRTWAFDEVTSDPGIAYYQIWNGATPTVNTGANGLENFDNVVAAAKANGIRLIVTLTNNWSDYGGSDVYVTQILGAGQPHDFFYSNAKVVAAYKNYVETFVKRYVNEPTILAWELMNEPRCAGSSSSASANCTPATITSWATEMSAFIKSIDSNHLVSVGDEGFFNLPGNANFLYAGGMGVDNVALTAIDTIDFGTFHMYPFSWAQTADPLGFGDDWIANHTVLVQKAFNKPVILEEFGVLESQLDQVTAYSEWYNDVITDGLAGDLIWQAGSTSVTNANDGDMVFPGTSVYTLVTQHAAALKKRG</sequence>
<keyword evidence="13" id="KW-1185">Reference proteome</keyword>
<dbReference type="AlphaFoldDB" id="A0AAD7CHQ6"/>
<comment type="subcellular location">
    <subcellularLocation>
        <location evidence="2">Secreted</location>
    </subcellularLocation>
</comment>
<dbReference type="InterPro" id="IPR001547">
    <property type="entry name" value="Glyco_hydro_5"/>
</dbReference>
<comment type="caution">
    <text evidence="12">The sequence shown here is derived from an EMBL/GenBank/DDBJ whole genome shotgun (WGS) entry which is preliminary data.</text>
</comment>